<evidence type="ECO:0000313" key="2">
    <source>
        <dbReference type="Proteomes" id="UP000050509"/>
    </source>
</evidence>
<name>A0A0P9DHP7_9CHLR</name>
<protein>
    <submittedName>
        <fullName evidence="1">Uncharacterized protein</fullName>
    </submittedName>
</protein>
<sequence>MRISPFGGLPLRYRGRRLWLDLIVWRQGPWRLGWTIFLWGGSVGGHLETAAQAPLLQRMLADLIWKYAGAME</sequence>
<keyword evidence="2" id="KW-1185">Reference proteome</keyword>
<gene>
    <name evidence="1" type="ORF">SE17_00110</name>
</gene>
<evidence type="ECO:0000313" key="1">
    <source>
        <dbReference type="EMBL" id="KPV55040.1"/>
    </source>
</evidence>
<dbReference type="Proteomes" id="UP000050509">
    <property type="component" value="Unassembled WGS sequence"/>
</dbReference>
<comment type="caution">
    <text evidence="1">The sequence shown here is derived from an EMBL/GenBank/DDBJ whole genome shotgun (WGS) entry which is preliminary data.</text>
</comment>
<organism evidence="1 2">
    <name type="scientific">Kouleothrix aurantiaca</name>
    <dbReference type="NCBI Taxonomy" id="186479"/>
    <lineage>
        <taxon>Bacteria</taxon>
        <taxon>Bacillati</taxon>
        <taxon>Chloroflexota</taxon>
        <taxon>Chloroflexia</taxon>
        <taxon>Chloroflexales</taxon>
        <taxon>Roseiflexineae</taxon>
        <taxon>Roseiflexaceae</taxon>
        <taxon>Kouleothrix</taxon>
    </lineage>
</organism>
<dbReference type="EMBL" id="LJCR01000001">
    <property type="protein sequence ID" value="KPV55040.1"/>
    <property type="molecule type" value="Genomic_DNA"/>
</dbReference>
<accession>A0A0P9DHP7</accession>
<dbReference type="AlphaFoldDB" id="A0A0P9DHP7"/>
<reference evidence="1 2" key="1">
    <citation type="submission" date="2015-09" db="EMBL/GenBank/DDBJ databases">
        <title>Draft genome sequence of Kouleothrix aurantiaca JCM 19913.</title>
        <authorList>
            <person name="Hemp J."/>
        </authorList>
    </citation>
    <scope>NUCLEOTIDE SEQUENCE [LARGE SCALE GENOMIC DNA]</scope>
    <source>
        <strain evidence="1 2">COM-B</strain>
    </source>
</reference>
<proteinExistence type="predicted"/>